<evidence type="ECO:0000313" key="2">
    <source>
        <dbReference type="Araport" id="AT3G32380"/>
    </source>
</evidence>
<proteinExistence type="predicted"/>
<dbReference type="EMBL" id="CP002686">
    <property type="protein sequence ID" value="ANM65753.1"/>
    <property type="molecule type" value="Genomic_DNA"/>
</dbReference>
<dbReference type="GeneID" id="28719357"/>
<keyword evidence="4" id="KW-1185">Reference proteome</keyword>
<gene>
    <name evidence="2 3" type="ordered locus">At3g32380</name>
</gene>
<evidence type="ECO:0000259" key="1">
    <source>
        <dbReference type="Pfam" id="PF03732"/>
    </source>
</evidence>
<dbReference type="InterPro" id="IPR005162">
    <property type="entry name" value="Retrotrans_gag_dom"/>
</dbReference>
<dbReference type="Pfam" id="PF03732">
    <property type="entry name" value="Retrotrans_gag"/>
    <property type="match status" value="1"/>
</dbReference>
<sequence length="63" mass="7095">MEKGASNVDLWTMAQTAKESLRSFIGRFKEIVTSTATPDDAAIAALRNALWHESRFREDLLLN</sequence>
<reference evidence="4" key="2">
    <citation type="journal article" date="2017" name="Plant J.">
        <title>Araport11: a complete reannotation of the Arabidopsis thaliana reference genome.</title>
        <authorList>
            <person name="Cheng C.Y."/>
            <person name="Krishnakumar V."/>
            <person name="Chan A.P."/>
            <person name="Thibaud-Nissen F."/>
            <person name="Schobel S."/>
            <person name="Town C.D."/>
        </authorList>
    </citation>
    <scope>GENOME REANNOTATION</scope>
    <source>
        <strain evidence="4">cv. Columbia</strain>
    </source>
</reference>
<dbReference type="Araport" id="AT3G32380"/>
<dbReference type="SMR" id="A0A1I9LT45"/>
<reference evidence="3 4" key="1">
    <citation type="journal article" date="2000" name="Nature">
        <title>Sequence and analysis of chromosome 3 of the plant Arabidopsis thaliana.</title>
        <authorList>
            <consortium name="European Union Chromosome 3 Arabidopsis Sequencing Consortium"/>
            <consortium name="Institute for Genomic Research"/>
            <consortium name="Kazusa DNA Research Institute"/>
            <person name="Salanoubat M."/>
            <person name="Lemcke K."/>
            <person name="Rieger M."/>
            <person name="Ansorge W."/>
            <person name="Unseld M."/>
            <person name="Fartmann B."/>
            <person name="Valle G."/>
            <person name="Blocker H."/>
            <person name="Perez-Alonso M."/>
            <person name="Obermaier B."/>
            <person name="Delseny M."/>
            <person name="Boutry M."/>
            <person name="Grivell L.A."/>
            <person name="Mache R."/>
            <person name="Puigdomenech P."/>
            <person name="De Simone V."/>
            <person name="Choisne N."/>
            <person name="Artiguenave F."/>
            <person name="Robert C."/>
            <person name="Brottier P."/>
            <person name="Wincker P."/>
            <person name="Cattolico L."/>
            <person name="Weissenbach J."/>
            <person name="Saurin W."/>
            <person name="Quetier F."/>
            <person name="Schafer M."/>
            <person name="Muller-Auer S."/>
            <person name="Gabel C."/>
            <person name="Fuchs M."/>
            <person name="Benes V."/>
            <person name="Wurmbach E."/>
            <person name="Drzonek H."/>
            <person name="Erfle H."/>
            <person name="Jordan N."/>
            <person name="Bangert S."/>
            <person name="Wiedelmann R."/>
            <person name="Kranz H."/>
            <person name="Voss H."/>
            <person name="Holland R."/>
            <person name="Brandt P."/>
            <person name="Nyakatura G."/>
            <person name="Vezzi A."/>
            <person name="D'Angelo M."/>
            <person name="Pallavicini A."/>
            <person name="Toppo S."/>
            <person name="Simionati B."/>
            <person name="Conrad A."/>
            <person name="Hornischer K."/>
            <person name="Kauer G."/>
            <person name="Lohnert T.H."/>
            <person name="Nordsiek G."/>
            <person name="Reichelt J."/>
            <person name="Scharfe M."/>
            <person name="Schon O."/>
            <person name="Bargues M."/>
            <person name="Terol J."/>
            <person name="Climent J."/>
            <person name="Navarro P."/>
            <person name="Collado C."/>
            <person name="Perez-Perez A."/>
            <person name="Ottenwalder B."/>
            <person name="Duchemin D."/>
            <person name="Cooke R."/>
            <person name="Laudie M."/>
            <person name="Berger-Llauro C."/>
            <person name="Purnelle B."/>
            <person name="Masuy D."/>
            <person name="de Haan M."/>
            <person name="Maarse A.C."/>
            <person name="Alcaraz J.P."/>
            <person name="Cottet A."/>
            <person name="Casacuberta E."/>
            <person name="Monfort A."/>
            <person name="Argiriou A."/>
            <person name="flores M."/>
            <person name="Liguori R."/>
            <person name="Vitale D."/>
            <person name="Mannhaupt G."/>
            <person name="Haase D."/>
            <person name="Schoof H."/>
            <person name="Rudd S."/>
            <person name="Zaccaria P."/>
            <person name="Mewes H.W."/>
            <person name="Mayer K.F."/>
            <person name="Kaul S."/>
            <person name="Town C.D."/>
            <person name="Koo H.L."/>
            <person name="Tallon L.J."/>
            <person name="Jenkins J."/>
            <person name="Rooney T."/>
            <person name="Rizzo M."/>
            <person name="Walts A."/>
            <person name="Utterback T."/>
            <person name="Fujii C.Y."/>
            <person name="Shea T.P."/>
            <person name="Creasy T.H."/>
            <person name="Haas B."/>
            <person name="Maiti R."/>
            <person name="Wu D."/>
            <person name="Peterson J."/>
            <person name="Van Aken S."/>
            <person name="Pai G."/>
            <person name="Militscher J."/>
            <person name="Sellers P."/>
            <person name="Gill J.E."/>
            <person name="Feldblyum T.V."/>
            <person name="Preuss D."/>
            <person name="Lin X."/>
            <person name="Nierman W.C."/>
            <person name="Salzberg S.L."/>
            <person name="White O."/>
            <person name="Venter J.C."/>
            <person name="Fraser C.M."/>
            <person name="Kaneko T."/>
            <person name="Nakamura Y."/>
            <person name="Sato S."/>
            <person name="Kato T."/>
            <person name="Asamizu E."/>
            <person name="Sasamoto S."/>
            <person name="Kimura T."/>
            <person name="Idesawa K."/>
            <person name="Kawashima K."/>
            <person name="Kishida Y."/>
            <person name="Kiyokawa C."/>
            <person name="Kohara M."/>
            <person name="Matsumoto M."/>
            <person name="Matsuno A."/>
            <person name="Muraki A."/>
            <person name="Nakayama S."/>
            <person name="Nakazaki N."/>
            <person name="Shinpo S."/>
            <person name="Takeuchi C."/>
            <person name="Wada T."/>
            <person name="Watanabe A."/>
            <person name="Yamada M."/>
            <person name="Yasuda M."/>
            <person name="Tabata S."/>
        </authorList>
    </citation>
    <scope>NUCLEOTIDE SEQUENCE [LARGE SCALE GENOMIC DNA]</scope>
    <source>
        <strain evidence="4">cv. Columbia</strain>
    </source>
</reference>
<dbReference type="Proteomes" id="UP000006548">
    <property type="component" value="Chromosome 3"/>
</dbReference>
<name>A0A1I9LT45_ARATH</name>
<protein>
    <submittedName>
        <fullName evidence="3">Gag-Pol polyprotein/retrotransposon</fullName>
    </submittedName>
</protein>
<dbReference type="InParanoid" id="A0A1I9LT45"/>
<feature type="domain" description="Retrotransposon gag" evidence="1">
    <location>
        <begin position="2"/>
        <end position="51"/>
    </location>
</feature>
<evidence type="ECO:0000313" key="3">
    <source>
        <dbReference type="EMBL" id="ANM65753.1"/>
    </source>
</evidence>
<dbReference type="TAIR" id="AT3G32380"/>
<dbReference type="AlphaFoldDB" id="A0A1I9LT45"/>
<organism evidence="3 4">
    <name type="scientific">Arabidopsis thaliana</name>
    <name type="common">Mouse-ear cress</name>
    <dbReference type="NCBI Taxonomy" id="3702"/>
    <lineage>
        <taxon>Eukaryota</taxon>
        <taxon>Viridiplantae</taxon>
        <taxon>Streptophyta</taxon>
        <taxon>Embryophyta</taxon>
        <taxon>Tracheophyta</taxon>
        <taxon>Spermatophyta</taxon>
        <taxon>Magnoliopsida</taxon>
        <taxon>eudicotyledons</taxon>
        <taxon>Gunneridae</taxon>
        <taxon>Pentapetalae</taxon>
        <taxon>rosids</taxon>
        <taxon>malvids</taxon>
        <taxon>Brassicales</taxon>
        <taxon>Brassicaceae</taxon>
        <taxon>Camelineae</taxon>
        <taxon>Arabidopsis</taxon>
    </lineage>
</organism>
<dbReference type="KEGG" id="ath:AT3G32380"/>
<dbReference type="RefSeq" id="NP_001327700.1">
    <property type="nucleotide sequence ID" value="NM_001339066.1"/>
</dbReference>
<evidence type="ECO:0000313" key="4">
    <source>
        <dbReference type="Proteomes" id="UP000006548"/>
    </source>
</evidence>
<dbReference type="OMA" id="WHESRFR"/>
<accession>A0A1I9LT45</accession>